<evidence type="ECO:0000313" key="2">
    <source>
        <dbReference type="EnsemblProtists" id="Phyra79853"/>
    </source>
</evidence>
<dbReference type="VEuPathDB" id="FungiDB:KRP23_3625"/>
<dbReference type="AlphaFoldDB" id="H3GS97"/>
<reference evidence="2" key="2">
    <citation type="submission" date="2015-06" db="UniProtKB">
        <authorList>
            <consortium name="EnsemblProtists"/>
        </authorList>
    </citation>
    <scope>IDENTIFICATION</scope>
    <source>
        <strain evidence="2">Pr102</strain>
    </source>
</reference>
<proteinExistence type="predicted"/>
<dbReference type="Proteomes" id="UP000005238">
    <property type="component" value="Unassembled WGS sequence"/>
</dbReference>
<dbReference type="eggNOG" id="ENOG502QS2Z">
    <property type="taxonomic scope" value="Eukaryota"/>
</dbReference>
<dbReference type="STRING" id="164328.H3GS97"/>
<evidence type="ECO:0000313" key="3">
    <source>
        <dbReference type="Proteomes" id="UP000005238"/>
    </source>
</evidence>
<dbReference type="GO" id="GO:0060294">
    <property type="term" value="P:cilium movement involved in cell motility"/>
    <property type="evidence" value="ECO:0007669"/>
    <property type="project" value="InterPro"/>
</dbReference>
<dbReference type="PANTHER" id="PTHR15977:SF15">
    <property type="entry name" value="CILIA- AND FLAGELLA-ASSOCIATED PROTEIN 46"/>
    <property type="match status" value="1"/>
</dbReference>
<organism evidence="2 3">
    <name type="scientific">Phytophthora ramorum</name>
    <name type="common">Sudden oak death agent</name>
    <dbReference type="NCBI Taxonomy" id="164328"/>
    <lineage>
        <taxon>Eukaryota</taxon>
        <taxon>Sar</taxon>
        <taxon>Stramenopiles</taxon>
        <taxon>Oomycota</taxon>
        <taxon>Peronosporomycetes</taxon>
        <taxon>Peronosporales</taxon>
        <taxon>Peronosporaceae</taxon>
        <taxon>Phytophthora</taxon>
    </lineage>
</organism>
<feature type="region of interest" description="Disordered" evidence="1">
    <location>
        <begin position="1"/>
        <end position="27"/>
    </location>
</feature>
<dbReference type="VEuPathDB" id="FungiDB:KRP22_3137"/>
<accession>H3GS97</accession>
<keyword evidence="3" id="KW-1185">Reference proteome</keyword>
<evidence type="ECO:0000256" key="1">
    <source>
        <dbReference type="SAM" id="MobiDB-lite"/>
    </source>
</evidence>
<dbReference type="EMBL" id="DS566040">
    <property type="status" value="NOT_ANNOTATED_CDS"/>
    <property type="molecule type" value="Genomic_DNA"/>
</dbReference>
<feature type="compositionally biased region" description="Polar residues" evidence="1">
    <location>
        <begin position="117"/>
        <end position="129"/>
    </location>
</feature>
<feature type="region of interest" description="Disordered" evidence="1">
    <location>
        <begin position="105"/>
        <end position="129"/>
    </location>
</feature>
<dbReference type="HOGENOM" id="CLU_1716858_0_0_1"/>
<dbReference type="InParanoid" id="H3GS97"/>
<protein>
    <submittedName>
        <fullName evidence="2">Uncharacterized protein</fullName>
    </submittedName>
</protein>
<reference evidence="3" key="1">
    <citation type="journal article" date="2006" name="Science">
        <title>Phytophthora genome sequences uncover evolutionary origins and mechanisms of pathogenesis.</title>
        <authorList>
            <person name="Tyler B.M."/>
            <person name="Tripathy S."/>
            <person name="Zhang X."/>
            <person name="Dehal P."/>
            <person name="Jiang R.H."/>
            <person name="Aerts A."/>
            <person name="Arredondo F.D."/>
            <person name="Baxter L."/>
            <person name="Bensasson D."/>
            <person name="Beynon J.L."/>
            <person name="Chapman J."/>
            <person name="Damasceno C.M."/>
            <person name="Dorrance A.E."/>
            <person name="Dou D."/>
            <person name="Dickerman A.W."/>
            <person name="Dubchak I.L."/>
            <person name="Garbelotto M."/>
            <person name="Gijzen M."/>
            <person name="Gordon S.G."/>
            <person name="Govers F."/>
            <person name="Grunwald N.J."/>
            <person name="Huang W."/>
            <person name="Ivors K.L."/>
            <person name="Jones R.W."/>
            <person name="Kamoun S."/>
            <person name="Krampis K."/>
            <person name="Lamour K.H."/>
            <person name="Lee M.K."/>
            <person name="McDonald W.H."/>
            <person name="Medina M."/>
            <person name="Meijer H.J."/>
            <person name="Nordberg E.K."/>
            <person name="Maclean D.J."/>
            <person name="Ospina-Giraldo M.D."/>
            <person name="Morris P.F."/>
            <person name="Phuntumart V."/>
            <person name="Putnam N.H."/>
            <person name="Rash S."/>
            <person name="Rose J.K."/>
            <person name="Sakihama Y."/>
            <person name="Salamov A.A."/>
            <person name="Savidor A."/>
            <person name="Scheuring C.F."/>
            <person name="Smith B.M."/>
            <person name="Sobral B.W."/>
            <person name="Terry A."/>
            <person name="Torto-Alalibo T.A."/>
            <person name="Win J."/>
            <person name="Xu Z."/>
            <person name="Zhang H."/>
            <person name="Grigoriev I.V."/>
            <person name="Rokhsar D.S."/>
            <person name="Boore J.L."/>
        </authorList>
    </citation>
    <scope>NUCLEOTIDE SEQUENCE [LARGE SCALE GENOMIC DNA]</scope>
    <source>
        <strain evidence="3">Pr102</strain>
    </source>
</reference>
<dbReference type="EnsemblProtists" id="Phyra79853">
    <property type="protein sequence ID" value="Phyra79853"/>
    <property type="gene ID" value="Phyra79853"/>
</dbReference>
<name>H3GS97_PHYRM</name>
<dbReference type="GO" id="GO:0035082">
    <property type="term" value="P:axoneme assembly"/>
    <property type="evidence" value="ECO:0007669"/>
    <property type="project" value="InterPro"/>
</dbReference>
<dbReference type="InterPro" id="IPR039586">
    <property type="entry name" value="CFAP46"/>
</dbReference>
<dbReference type="PANTHER" id="PTHR15977">
    <property type="entry name" value="CILIA- AND FLAGELLA-ASSOCIATED PROTEIN 46"/>
    <property type="match status" value="1"/>
</dbReference>
<sequence length="153" mass="16612">MILLDHAENSKSARRQSKLDSEKPSWEKEVECDPYARALLLTLCGVNVLAINQWETTFNGNRRLANGLLQNISKGYYVGKALKKLNETTIATSTASTASMPIVASATEPTADPASPTAGSDGSPPTSRLQLKNRFRYNTVIYGLAHLTLKSGD</sequence>